<comment type="caution">
    <text evidence="2">The sequence shown here is derived from an EMBL/GenBank/DDBJ whole genome shotgun (WGS) entry which is preliminary data.</text>
</comment>
<dbReference type="Proteomes" id="UP000824120">
    <property type="component" value="Chromosome 5"/>
</dbReference>
<name>A0A9J5Z106_SOLCO</name>
<feature type="compositionally biased region" description="Polar residues" evidence="1">
    <location>
        <begin position="189"/>
        <end position="207"/>
    </location>
</feature>
<feature type="compositionally biased region" description="Basic and acidic residues" evidence="1">
    <location>
        <begin position="117"/>
        <end position="130"/>
    </location>
</feature>
<keyword evidence="3" id="KW-1185">Reference proteome</keyword>
<protein>
    <submittedName>
        <fullName evidence="2">Uncharacterized protein</fullName>
    </submittedName>
</protein>
<proteinExistence type="predicted"/>
<organism evidence="2 3">
    <name type="scientific">Solanum commersonii</name>
    <name type="common">Commerson's wild potato</name>
    <name type="synonym">Commerson's nightshade</name>
    <dbReference type="NCBI Taxonomy" id="4109"/>
    <lineage>
        <taxon>Eukaryota</taxon>
        <taxon>Viridiplantae</taxon>
        <taxon>Streptophyta</taxon>
        <taxon>Embryophyta</taxon>
        <taxon>Tracheophyta</taxon>
        <taxon>Spermatophyta</taxon>
        <taxon>Magnoliopsida</taxon>
        <taxon>eudicotyledons</taxon>
        <taxon>Gunneridae</taxon>
        <taxon>Pentapetalae</taxon>
        <taxon>asterids</taxon>
        <taxon>lamiids</taxon>
        <taxon>Solanales</taxon>
        <taxon>Solanaceae</taxon>
        <taxon>Solanoideae</taxon>
        <taxon>Solaneae</taxon>
        <taxon>Solanum</taxon>
    </lineage>
</organism>
<sequence>MVMRAKQRHTSLPFPILITELCRRDGEEADRRRVAPVDTSLEVDVDSISAEELLPTPAFGPSGESQLVRAGRGDLQGYGFESQGRRLRKDVDYLKSTDFTSLLEASHDLDPLATTGDGHRDEAAVDKSDVETDEEQIEIHKESIYGDFLDLKKTIMQSVIQTSLTKTSMAAPSGSGTVVSSKVTPGTDAQVQTDAQGINAQTDGATA</sequence>
<evidence type="ECO:0000313" key="3">
    <source>
        <dbReference type="Proteomes" id="UP000824120"/>
    </source>
</evidence>
<reference evidence="2 3" key="1">
    <citation type="submission" date="2020-09" db="EMBL/GenBank/DDBJ databases">
        <title>De no assembly of potato wild relative species, Solanum commersonii.</title>
        <authorList>
            <person name="Cho K."/>
        </authorList>
    </citation>
    <scope>NUCLEOTIDE SEQUENCE [LARGE SCALE GENOMIC DNA]</scope>
    <source>
        <strain evidence="2">LZ3.2</strain>
        <tissue evidence="2">Leaf</tissue>
    </source>
</reference>
<feature type="compositionally biased region" description="Low complexity" evidence="1">
    <location>
        <begin position="172"/>
        <end position="187"/>
    </location>
</feature>
<accession>A0A9J5Z106</accession>
<dbReference type="AlphaFoldDB" id="A0A9J5Z106"/>
<gene>
    <name evidence="2" type="ORF">H5410_027337</name>
</gene>
<evidence type="ECO:0000256" key="1">
    <source>
        <dbReference type="SAM" id="MobiDB-lite"/>
    </source>
</evidence>
<feature type="region of interest" description="Disordered" evidence="1">
    <location>
        <begin position="168"/>
        <end position="207"/>
    </location>
</feature>
<dbReference type="EMBL" id="JACXVP010000005">
    <property type="protein sequence ID" value="KAG5605845.1"/>
    <property type="molecule type" value="Genomic_DNA"/>
</dbReference>
<feature type="region of interest" description="Disordered" evidence="1">
    <location>
        <begin position="110"/>
        <end position="134"/>
    </location>
</feature>
<evidence type="ECO:0000313" key="2">
    <source>
        <dbReference type="EMBL" id="KAG5605845.1"/>
    </source>
</evidence>